<dbReference type="EMBL" id="CYXV01000014">
    <property type="protein sequence ID" value="CUN13434.1"/>
    <property type="molecule type" value="Genomic_DNA"/>
</dbReference>
<dbReference type="Proteomes" id="UP000095495">
    <property type="component" value="Unassembled WGS sequence"/>
</dbReference>
<proteinExistence type="predicted"/>
<sequence length="53" mass="6259">MLDANSCCGTCEYSTYDKVNGYVCVNDKSDYVADFVEYSHSCDFWEQKRRKRK</sequence>
<protein>
    <submittedName>
        <fullName evidence="1">Uncharacterized protein</fullName>
    </submittedName>
</protein>
<accession>A0A173UF38</accession>
<evidence type="ECO:0000313" key="2">
    <source>
        <dbReference type="Proteomes" id="UP000095495"/>
    </source>
</evidence>
<organism evidence="1 2">
    <name type="scientific">Roseburia faecis</name>
    <dbReference type="NCBI Taxonomy" id="301302"/>
    <lineage>
        <taxon>Bacteria</taxon>
        <taxon>Bacillati</taxon>
        <taxon>Bacillota</taxon>
        <taxon>Clostridia</taxon>
        <taxon>Lachnospirales</taxon>
        <taxon>Lachnospiraceae</taxon>
        <taxon>Roseburia</taxon>
    </lineage>
</organism>
<dbReference type="AlphaFoldDB" id="A0A173UF38"/>
<reference evidence="1 2" key="1">
    <citation type="submission" date="2015-09" db="EMBL/GenBank/DDBJ databases">
        <authorList>
            <consortium name="Pathogen Informatics"/>
        </authorList>
    </citation>
    <scope>NUCLEOTIDE SEQUENCE [LARGE SCALE GENOMIC DNA]</scope>
    <source>
        <strain evidence="1 2">2789STDY5608863</strain>
    </source>
</reference>
<evidence type="ECO:0000313" key="1">
    <source>
        <dbReference type="EMBL" id="CUN13434.1"/>
    </source>
</evidence>
<gene>
    <name evidence="1" type="ORF">ERS852420_02921</name>
</gene>
<name>A0A173UF38_9FIRM</name>